<evidence type="ECO:0000256" key="1">
    <source>
        <dbReference type="ARBA" id="ARBA00010835"/>
    </source>
</evidence>
<gene>
    <name evidence="8" type="ORF">CDL15_Pgr018587</name>
</gene>
<feature type="compositionally biased region" description="Pro residues" evidence="6">
    <location>
        <begin position="1"/>
        <end position="10"/>
    </location>
</feature>
<evidence type="ECO:0000256" key="3">
    <source>
        <dbReference type="ARBA" id="ARBA00022490"/>
    </source>
</evidence>
<dbReference type="FunFam" id="3.30.70.1660:FF:000002">
    <property type="entry name" value="Peptide chain release factor 1"/>
    <property type="match status" value="1"/>
</dbReference>
<dbReference type="GO" id="GO:0009658">
    <property type="term" value="P:chloroplast organization"/>
    <property type="evidence" value="ECO:0007669"/>
    <property type="project" value="TreeGrafter"/>
</dbReference>
<dbReference type="FunFam" id="3.30.70.1660:FF:000014">
    <property type="entry name" value="Peptide chain release factor 1"/>
    <property type="match status" value="1"/>
</dbReference>
<dbReference type="PANTHER" id="PTHR43804:SF8">
    <property type="entry name" value="PEPTIDE CHAIN RELEASE FACTOR APG3, CHLOROPLASTIC"/>
    <property type="match status" value="1"/>
</dbReference>
<evidence type="ECO:0000256" key="5">
    <source>
        <dbReference type="SAM" id="Coils"/>
    </source>
</evidence>
<dbReference type="EMBL" id="MTKT01002507">
    <property type="protein sequence ID" value="OWM78018.1"/>
    <property type="molecule type" value="Genomic_DNA"/>
</dbReference>
<feature type="compositionally biased region" description="Polar residues" evidence="6">
    <location>
        <begin position="22"/>
        <end position="31"/>
    </location>
</feature>
<name>A0A218WZM3_PUNGR</name>
<feature type="region of interest" description="Disordered" evidence="6">
    <location>
        <begin position="1"/>
        <end position="46"/>
    </location>
</feature>
<dbReference type="NCBIfam" id="NF001859">
    <property type="entry name" value="PRK00591.1"/>
    <property type="match status" value="1"/>
</dbReference>
<sequence length="424" mass="47509">MAPAEQPPGAAPFLRPLKEQSLLPSTVPGHQSSEDHLYGDPDVVSNPTEYQKLAQSVAELNEVVSTFRRYKDCEKQLEETKALAKDEGNDEDMTEMIVYEINSLSDELKELEERFKVLLLPTDPLDARNIMLEVRAGTGGDEAGLWAGDLARMYQKYSERSSWKYSLVSSSEAEKGGYKTYVMEIRGNRVYSKLKYESGVHRVQRVPQTEAQGRVHTSTATVAIMPEVDEVEVVIDPKEIELTTARAGGAGGQNVNKVETAVDLFHKPTGIRIFCTEERTQLQNKNRALKLLRAKLYEIKLREQQEEIRNQRKSQVGTGARAEKIRTYNYKDNRVTDHRLKMNFELTSFLDGNIEDAVQACAATEQKELLEELAESVAATGHAFPVGRGAFLGQDFVLKDGMEKYSGCTGALDFTEENEMALDV</sequence>
<dbReference type="InterPro" id="IPR000352">
    <property type="entry name" value="Pep_chain_release_fac_I"/>
</dbReference>
<comment type="caution">
    <text evidence="8">The sequence shown here is derived from an EMBL/GenBank/DDBJ whole genome shotgun (WGS) entry which is preliminary data.</text>
</comment>
<evidence type="ECO:0000256" key="2">
    <source>
        <dbReference type="ARBA" id="ARBA00022481"/>
    </source>
</evidence>
<proteinExistence type="inferred from homology"/>
<keyword evidence="3" id="KW-0963">Cytoplasm</keyword>
<dbReference type="InterPro" id="IPR050057">
    <property type="entry name" value="Prokaryotic/Mito_RF"/>
</dbReference>
<dbReference type="Gene3D" id="3.30.70.1660">
    <property type="match status" value="2"/>
</dbReference>
<dbReference type="GO" id="GO:0016149">
    <property type="term" value="F:translation release factor activity, codon specific"/>
    <property type="evidence" value="ECO:0007669"/>
    <property type="project" value="InterPro"/>
</dbReference>
<keyword evidence="5" id="KW-0175">Coiled coil</keyword>
<keyword evidence="4" id="KW-0648">Protein biosynthesis</keyword>
<evidence type="ECO:0000313" key="8">
    <source>
        <dbReference type="EMBL" id="OWM78018.1"/>
    </source>
</evidence>
<protein>
    <recommendedName>
        <fullName evidence="7">Prokaryotic-type class I peptide chain release factors domain-containing protein</fullName>
    </recommendedName>
</protein>
<dbReference type="NCBIfam" id="TIGR00019">
    <property type="entry name" value="prfA"/>
    <property type="match status" value="1"/>
</dbReference>
<dbReference type="Gene3D" id="3.30.160.20">
    <property type="match status" value="1"/>
</dbReference>
<dbReference type="Pfam" id="PF03462">
    <property type="entry name" value="PCRF"/>
    <property type="match status" value="1"/>
</dbReference>
<dbReference type="Gene3D" id="6.10.140.1950">
    <property type="match status" value="1"/>
</dbReference>
<dbReference type="GO" id="GO:0032544">
    <property type="term" value="P:plastid translation"/>
    <property type="evidence" value="ECO:0007669"/>
    <property type="project" value="TreeGrafter"/>
</dbReference>
<dbReference type="GO" id="GO:0009507">
    <property type="term" value="C:chloroplast"/>
    <property type="evidence" value="ECO:0007669"/>
    <property type="project" value="TreeGrafter"/>
</dbReference>
<dbReference type="FunFam" id="3.30.160.20:FF:000027">
    <property type="entry name" value="Peptide chain release factor 1"/>
    <property type="match status" value="1"/>
</dbReference>
<dbReference type="SUPFAM" id="SSF75620">
    <property type="entry name" value="Release factor"/>
    <property type="match status" value="1"/>
</dbReference>
<dbReference type="SMART" id="SM00937">
    <property type="entry name" value="PCRF"/>
    <property type="match status" value="1"/>
</dbReference>
<reference evidence="9" key="1">
    <citation type="journal article" date="2017" name="Plant J.">
        <title>The pomegranate (Punica granatum L.) genome and the genomics of punicalagin biosynthesis.</title>
        <authorList>
            <person name="Qin G."/>
            <person name="Xu C."/>
            <person name="Ming R."/>
            <person name="Tang H."/>
            <person name="Guyot R."/>
            <person name="Kramer E.M."/>
            <person name="Hu Y."/>
            <person name="Yi X."/>
            <person name="Qi Y."/>
            <person name="Xu X."/>
            <person name="Gao Z."/>
            <person name="Pan H."/>
            <person name="Jian J."/>
            <person name="Tian Y."/>
            <person name="Yue Z."/>
            <person name="Xu Y."/>
        </authorList>
    </citation>
    <scope>NUCLEOTIDE SEQUENCE [LARGE SCALE GENOMIC DNA]</scope>
    <source>
        <strain evidence="9">cv. Dabenzi</strain>
    </source>
</reference>
<dbReference type="InterPro" id="IPR045853">
    <property type="entry name" value="Pep_chain_release_fac_I_sf"/>
</dbReference>
<dbReference type="Proteomes" id="UP000197138">
    <property type="component" value="Unassembled WGS sequence"/>
</dbReference>
<feature type="coiled-coil region" evidence="5">
    <location>
        <begin position="275"/>
        <end position="314"/>
    </location>
</feature>
<feature type="domain" description="Prokaryotic-type class I peptide chain release factors" evidence="7">
    <location>
        <begin position="246"/>
        <end position="262"/>
    </location>
</feature>
<dbReference type="PROSITE" id="PS00745">
    <property type="entry name" value="RF_PROK_I"/>
    <property type="match status" value="1"/>
</dbReference>
<dbReference type="GO" id="GO:0010027">
    <property type="term" value="P:thylakoid membrane organization"/>
    <property type="evidence" value="ECO:0007669"/>
    <property type="project" value="TreeGrafter"/>
</dbReference>
<evidence type="ECO:0000259" key="7">
    <source>
        <dbReference type="PROSITE" id="PS00745"/>
    </source>
</evidence>
<dbReference type="AlphaFoldDB" id="A0A218WZM3"/>
<accession>A0A218WZM3</accession>
<dbReference type="PANTHER" id="PTHR43804">
    <property type="entry name" value="LD18447P"/>
    <property type="match status" value="1"/>
</dbReference>
<dbReference type="InterPro" id="IPR005139">
    <property type="entry name" value="PCRF"/>
</dbReference>
<keyword evidence="2" id="KW-0488">Methylation</keyword>
<evidence type="ECO:0000256" key="4">
    <source>
        <dbReference type="ARBA" id="ARBA00022917"/>
    </source>
</evidence>
<dbReference type="Pfam" id="PF00472">
    <property type="entry name" value="RF-1"/>
    <property type="match status" value="1"/>
</dbReference>
<evidence type="ECO:0000313" key="9">
    <source>
        <dbReference type="Proteomes" id="UP000197138"/>
    </source>
</evidence>
<comment type="similarity">
    <text evidence="1">Belongs to the prokaryotic/mitochondrial release factor family.</text>
</comment>
<organism evidence="8 9">
    <name type="scientific">Punica granatum</name>
    <name type="common">Pomegranate</name>
    <dbReference type="NCBI Taxonomy" id="22663"/>
    <lineage>
        <taxon>Eukaryota</taxon>
        <taxon>Viridiplantae</taxon>
        <taxon>Streptophyta</taxon>
        <taxon>Embryophyta</taxon>
        <taxon>Tracheophyta</taxon>
        <taxon>Spermatophyta</taxon>
        <taxon>Magnoliopsida</taxon>
        <taxon>eudicotyledons</taxon>
        <taxon>Gunneridae</taxon>
        <taxon>Pentapetalae</taxon>
        <taxon>rosids</taxon>
        <taxon>malvids</taxon>
        <taxon>Myrtales</taxon>
        <taxon>Lythraceae</taxon>
        <taxon>Punica</taxon>
    </lineage>
</organism>
<evidence type="ECO:0000256" key="6">
    <source>
        <dbReference type="SAM" id="MobiDB-lite"/>
    </source>
</evidence>
<dbReference type="InterPro" id="IPR004373">
    <property type="entry name" value="RF-1"/>
</dbReference>